<evidence type="ECO:0000256" key="6">
    <source>
        <dbReference type="SAM" id="Phobius"/>
    </source>
</evidence>
<evidence type="ECO:0000313" key="8">
    <source>
        <dbReference type="EnsemblMetazoa" id="G13530.1:cds"/>
    </source>
</evidence>
<dbReference type="Proteomes" id="UP000005408">
    <property type="component" value="Unassembled WGS sequence"/>
</dbReference>
<keyword evidence="9" id="KW-1185">Reference proteome</keyword>
<feature type="domain" description="EGF-like" evidence="7">
    <location>
        <begin position="701"/>
        <end position="737"/>
    </location>
</feature>
<dbReference type="SMART" id="SM00181">
    <property type="entry name" value="EGF"/>
    <property type="match status" value="6"/>
</dbReference>
<evidence type="ECO:0000256" key="4">
    <source>
        <dbReference type="PROSITE-ProRule" id="PRU00076"/>
    </source>
</evidence>
<dbReference type="SUPFAM" id="SSF57196">
    <property type="entry name" value="EGF/Laminin"/>
    <property type="match status" value="3"/>
</dbReference>
<dbReference type="EnsemblMetazoa" id="G13530.1">
    <property type="protein sequence ID" value="G13530.1:cds"/>
    <property type="gene ID" value="G13530"/>
</dbReference>
<dbReference type="PROSITE" id="PS01186">
    <property type="entry name" value="EGF_2"/>
    <property type="match status" value="3"/>
</dbReference>
<feature type="disulfide bond" evidence="4">
    <location>
        <begin position="1002"/>
        <end position="1011"/>
    </location>
</feature>
<feature type="domain" description="EGF-like" evidence="7">
    <location>
        <begin position="352"/>
        <end position="390"/>
    </location>
</feature>
<keyword evidence="3 4" id="KW-1015">Disulfide bond</keyword>
<sequence>MYIQDNGNPEAFGSYGFEPEVVTANVKPTNITMEVNDNVRDVVLMVNSHEQWEMESSKITLDVNLSASYSNRFDITIINPVFRIGDSFGIPVTVKDYVTTDTVVGTSTHFAYNTVVGRVTVLMYYNVTGYTHPPEFVIPTPPNNQKYTIYVGGDFHVNVYAKPTLNSRHITKFNFLRRDGKPVNQTRHVASWDQKVAFISMSWSPVDNDLGHHIVCANAEDSAGVSTVELHCFRIEVKANIFRPNNKIQGKPYYASFPEPTDIVCPLHTYCRFPVYAATTNSGQSVNEIVSTSESEENVTIEYSHTVINRSLPTTVAQVEFLALIPGPRQICLNASDSIAWTTRCLYLSVQRPDPCASLPCRHGGLCSPSADNSGFQCHCVEPFTGQFCENGNQACARKESPCFNTTCMDIPVPPHFMCGQCPYGKVGYKCDIDVDLCRPNVCNDHEICHQNGNIFECLREQLKAPCPEGCEKTSSTVCVKNKCVCALGMQDDGFCKTKNTLFRNDQDLPYFVPPTPDIGSVITCDFEQTICNFPIYISSSSSPYVGSFNDTDTSSRIITFSTPLKDVSSDIYQITVSVGSKTRDFAPEYTEYDVCLNVVKTISPSLITHDEYTGIYTPELNTGLCRYEIVYTNTSASGSNTVCFMLCTKGESRCYKVQTNDINDKCSTNPCVNNAYCQSTIMGHLQCHCQQGNWGRYCENSFCTSNSYCKNDAFCFINFNETNCLCRPGYAGSTCAQKIYQSITNGMKKGGHFTMMSNIDVLTCYTNEPCPIPFSVFKYVSSMPHVELGSFDKTFELKSLTLEQSENKGGIIHGTLTVIGHELGMKWICVDSFDSPQKTKIEDELCYKINVAKGQYFAPKKLFPHFIQPTLPDSSNVQCVVNEQCYINIWAKNKLGVDHCPLLLTDKKIEDGVRVFPLKDTVSQPCLYDVSILPDNITDLHLCFTLSSDASEVKKYQMYEEKRCYFIKFVQELKGQGPCVGMSCQHNGFCDGSSPVSRCMCRSGFSSENCSKDFGLAQGISNYSTSQLTPLFGDFVLPKLIRCPLRQECVIPYSVTNTDSSCGFHLSWTGAKFSSVHLTNSVILESSDCGGKATIIHNVSGIDEFCLSLESSDGLISYDNVCCNVSSERDTAVVNLYIFQSQFIPPSPTNGSEFSCTPGQPCHVMFSTGKHLNNKCPEVRDISTSPVHIFASSHTECHHDILILSEKNDTGNEKYCFQTMISGIPGETRCITVHFMYHVLPIITTTTVTAVSSTLTSFVSHSSLNVLSTTDATIIANTETIFPKVTQTSDLTTNHCNIRKAKQKMAKGRVECYCIHPDSGVITKVIALNPRVSMEKLLIAAGLGLGAMITILGVAVFLFILTRGCRRSNKTGRTQNARKSRKISVKTLSVEKESP</sequence>
<feature type="domain" description="EGF-like" evidence="7">
    <location>
        <begin position="663"/>
        <end position="700"/>
    </location>
</feature>
<dbReference type="PANTHER" id="PTHR24049">
    <property type="entry name" value="CRUMBS FAMILY MEMBER"/>
    <property type="match status" value="1"/>
</dbReference>
<evidence type="ECO:0000259" key="7">
    <source>
        <dbReference type="PROSITE" id="PS50026"/>
    </source>
</evidence>
<feature type="region of interest" description="Disordered" evidence="5">
    <location>
        <begin position="1370"/>
        <end position="1396"/>
    </location>
</feature>
<keyword evidence="6" id="KW-0472">Membrane</keyword>
<keyword evidence="2" id="KW-0677">Repeat</keyword>
<reference evidence="8" key="1">
    <citation type="submission" date="2022-08" db="UniProtKB">
        <authorList>
            <consortium name="EnsemblMetazoa"/>
        </authorList>
    </citation>
    <scope>IDENTIFICATION</scope>
    <source>
        <strain evidence="8">05x7-T-G4-1.051#20</strain>
    </source>
</reference>
<dbReference type="Pfam" id="PF00008">
    <property type="entry name" value="EGF"/>
    <property type="match status" value="1"/>
</dbReference>
<feature type="disulfide bond" evidence="4">
    <location>
        <begin position="727"/>
        <end position="736"/>
    </location>
</feature>
<feature type="disulfide bond" evidence="4">
    <location>
        <begin position="380"/>
        <end position="389"/>
    </location>
</feature>
<evidence type="ECO:0000256" key="3">
    <source>
        <dbReference type="ARBA" id="ARBA00023157"/>
    </source>
</evidence>
<keyword evidence="1 4" id="KW-0245">EGF-like domain</keyword>
<evidence type="ECO:0000256" key="5">
    <source>
        <dbReference type="SAM" id="MobiDB-lite"/>
    </source>
</evidence>
<dbReference type="PROSITE" id="PS50026">
    <property type="entry name" value="EGF_3"/>
    <property type="match status" value="4"/>
</dbReference>
<feature type="disulfide bond" evidence="4">
    <location>
        <begin position="361"/>
        <end position="378"/>
    </location>
</feature>
<dbReference type="PROSITE" id="PS00022">
    <property type="entry name" value="EGF_1"/>
    <property type="match status" value="3"/>
</dbReference>
<keyword evidence="6" id="KW-1133">Transmembrane helix</keyword>
<dbReference type="Gene3D" id="2.10.25.10">
    <property type="entry name" value="Laminin"/>
    <property type="match status" value="2"/>
</dbReference>
<organism evidence="8 9">
    <name type="scientific">Magallana gigas</name>
    <name type="common">Pacific oyster</name>
    <name type="synonym">Crassostrea gigas</name>
    <dbReference type="NCBI Taxonomy" id="29159"/>
    <lineage>
        <taxon>Eukaryota</taxon>
        <taxon>Metazoa</taxon>
        <taxon>Spiralia</taxon>
        <taxon>Lophotrochozoa</taxon>
        <taxon>Mollusca</taxon>
        <taxon>Bivalvia</taxon>
        <taxon>Autobranchia</taxon>
        <taxon>Pteriomorphia</taxon>
        <taxon>Ostreida</taxon>
        <taxon>Ostreoidea</taxon>
        <taxon>Ostreidae</taxon>
        <taxon>Magallana</taxon>
    </lineage>
</organism>
<proteinExistence type="predicted"/>
<feature type="transmembrane region" description="Helical" evidence="6">
    <location>
        <begin position="1338"/>
        <end position="1362"/>
    </location>
</feature>
<comment type="caution">
    <text evidence="4">Lacks conserved residue(s) required for the propagation of feature annotation.</text>
</comment>
<evidence type="ECO:0000313" key="9">
    <source>
        <dbReference type="Proteomes" id="UP000005408"/>
    </source>
</evidence>
<name>A0A8W8IE17_MAGGI</name>
<feature type="domain" description="EGF-like" evidence="7">
    <location>
        <begin position="976"/>
        <end position="1012"/>
    </location>
</feature>
<feature type="compositionally biased region" description="Basic residues" evidence="5">
    <location>
        <begin position="1370"/>
        <end position="1385"/>
    </location>
</feature>
<protein>
    <recommendedName>
        <fullName evidence="7">EGF-like domain-containing protein</fullName>
    </recommendedName>
</protein>
<accession>A0A8W8IE17</accession>
<dbReference type="InterPro" id="IPR051022">
    <property type="entry name" value="Notch_Cell-Fate_Det"/>
</dbReference>
<keyword evidence="6" id="KW-0812">Transmembrane</keyword>
<evidence type="ECO:0000256" key="1">
    <source>
        <dbReference type="ARBA" id="ARBA00022536"/>
    </source>
</evidence>
<feature type="disulfide bond" evidence="4">
    <location>
        <begin position="690"/>
        <end position="699"/>
    </location>
</feature>
<dbReference type="InterPro" id="IPR000742">
    <property type="entry name" value="EGF"/>
</dbReference>
<evidence type="ECO:0000256" key="2">
    <source>
        <dbReference type="ARBA" id="ARBA00022737"/>
    </source>
</evidence>